<dbReference type="Pfam" id="PF03734">
    <property type="entry name" value="YkuD"/>
    <property type="match status" value="1"/>
</dbReference>
<gene>
    <name evidence="3" type="ORF">K7862_09710</name>
</gene>
<dbReference type="EMBL" id="JAINZZ010000008">
    <property type="protein sequence ID" value="MBY8877901.1"/>
    <property type="molecule type" value="Genomic_DNA"/>
</dbReference>
<feature type="compositionally biased region" description="Low complexity" evidence="1">
    <location>
        <begin position="31"/>
        <end position="50"/>
    </location>
</feature>
<dbReference type="CDD" id="cd16913">
    <property type="entry name" value="YkuD_like"/>
    <property type="match status" value="1"/>
</dbReference>
<name>A0ABS7Q429_9ACTN</name>
<feature type="domain" description="L,D-TPase catalytic" evidence="2">
    <location>
        <begin position="128"/>
        <end position="246"/>
    </location>
</feature>
<evidence type="ECO:0000256" key="1">
    <source>
        <dbReference type="SAM" id="MobiDB-lite"/>
    </source>
</evidence>
<evidence type="ECO:0000313" key="3">
    <source>
        <dbReference type="EMBL" id="MBY8877901.1"/>
    </source>
</evidence>
<feature type="region of interest" description="Disordered" evidence="1">
    <location>
        <begin position="31"/>
        <end position="55"/>
    </location>
</feature>
<organism evidence="3 4">
    <name type="scientific">Actinacidiphila acidipaludis</name>
    <dbReference type="NCBI Taxonomy" id="2873382"/>
    <lineage>
        <taxon>Bacteria</taxon>
        <taxon>Bacillati</taxon>
        <taxon>Actinomycetota</taxon>
        <taxon>Actinomycetes</taxon>
        <taxon>Kitasatosporales</taxon>
        <taxon>Streptomycetaceae</taxon>
        <taxon>Actinacidiphila</taxon>
    </lineage>
</organism>
<dbReference type="PANTHER" id="PTHR38589:SF1">
    <property type="entry name" value="BLR0621 PROTEIN"/>
    <property type="match status" value="1"/>
</dbReference>
<comment type="caution">
    <text evidence="3">The sequence shown here is derived from an EMBL/GenBank/DDBJ whole genome shotgun (WGS) entry which is preliminary data.</text>
</comment>
<dbReference type="Proteomes" id="UP000778578">
    <property type="component" value="Unassembled WGS sequence"/>
</dbReference>
<evidence type="ECO:0000259" key="2">
    <source>
        <dbReference type="Pfam" id="PF03734"/>
    </source>
</evidence>
<reference evidence="3 4" key="1">
    <citation type="submission" date="2021-08" db="EMBL/GenBank/DDBJ databases">
        <title>WGS of actinomycetes from Thailand.</title>
        <authorList>
            <person name="Thawai C."/>
        </authorList>
    </citation>
    <scope>NUCLEOTIDE SEQUENCE [LARGE SCALE GENOMIC DNA]</scope>
    <source>
        <strain evidence="3 4">PLK6-54</strain>
    </source>
</reference>
<evidence type="ECO:0000313" key="4">
    <source>
        <dbReference type="Proteomes" id="UP000778578"/>
    </source>
</evidence>
<dbReference type="PANTHER" id="PTHR38589">
    <property type="entry name" value="BLR0621 PROTEIN"/>
    <property type="match status" value="1"/>
</dbReference>
<proteinExistence type="predicted"/>
<accession>A0ABS7Q429</accession>
<protein>
    <submittedName>
        <fullName evidence="3">L,D-transpeptidase family protein</fullName>
    </submittedName>
</protein>
<sequence length="255" mass="25500">MAAAGAVGLAALGAGYVVLGRQGGTVAAAADGGHKAAAPPSATTHAPAGPGALGSRTELPLAIPGLGPKTRAAIPAASTQVLVASGASKNSSNAVVTLWTRTKDGHWHAGASWPAHNALHGWTRSHHAGDLHSPIGVFTLHDAGGFDADPGSKLPYHHSARFRAGGTGFDGEPLDDAFDYVIAIDYNRVPGTSPLDGSQPLGAGRGGGIWVHVDHGGPTHGCVSVSAAHMVELLRTLTPAGHPVIVMGDRASLAA</sequence>
<keyword evidence="4" id="KW-1185">Reference proteome</keyword>
<dbReference type="InterPro" id="IPR005490">
    <property type="entry name" value="LD_TPept_cat_dom"/>
</dbReference>